<protein>
    <submittedName>
        <fullName evidence="1">Uncharacterized protein</fullName>
    </submittedName>
</protein>
<evidence type="ECO:0000313" key="2">
    <source>
        <dbReference type="Proteomes" id="UP000265520"/>
    </source>
</evidence>
<feature type="non-terminal residue" evidence="1">
    <location>
        <position position="11"/>
    </location>
</feature>
<organism evidence="1 2">
    <name type="scientific">Trifolium medium</name>
    <dbReference type="NCBI Taxonomy" id="97028"/>
    <lineage>
        <taxon>Eukaryota</taxon>
        <taxon>Viridiplantae</taxon>
        <taxon>Streptophyta</taxon>
        <taxon>Embryophyta</taxon>
        <taxon>Tracheophyta</taxon>
        <taxon>Spermatophyta</taxon>
        <taxon>Magnoliopsida</taxon>
        <taxon>eudicotyledons</taxon>
        <taxon>Gunneridae</taxon>
        <taxon>Pentapetalae</taxon>
        <taxon>rosids</taxon>
        <taxon>fabids</taxon>
        <taxon>Fabales</taxon>
        <taxon>Fabaceae</taxon>
        <taxon>Papilionoideae</taxon>
        <taxon>50 kb inversion clade</taxon>
        <taxon>NPAAA clade</taxon>
        <taxon>Hologalegina</taxon>
        <taxon>IRL clade</taxon>
        <taxon>Trifolieae</taxon>
        <taxon>Trifolium</taxon>
    </lineage>
</organism>
<keyword evidence="2" id="KW-1185">Reference proteome</keyword>
<name>A0A392R6U9_9FABA</name>
<sequence>MKAEPRRCAWH</sequence>
<reference evidence="1 2" key="1">
    <citation type="journal article" date="2018" name="Front. Plant Sci.">
        <title>Red Clover (Trifolium pratense) and Zigzag Clover (T. medium) - A Picture of Genomic Similarities and Differences.</title>
        <authorList>
            <person name="Dluhosova J."/>
            <person name="Istvanek J."/>
            <person name="Nedelnik J."/>
            <person name="Repkova J."/>
        </authorList>
    </citation>
    <scope>NUCLEOTIDE SEQUENCE [LARGE SCALE GENOMIC DNA]</scope>
    <source>
        <strain evidence="2">cv. 10/8</strain>
        <tissue evidence="1">Leaf</tissue>
    </source>
</reference>
<dbReference type="Proteomes" id="UP000265520">
    <property type="component" value="Unassembled WGS sequence"/>
</dbReference>
<dbReference type="EMBL" id="LXQA010190298">
    <property type="protein sequence ID" value="MCI31812.1"/>
    <property type="molecule type" value="Genomic_DNA"/>
</dbReference>
<comment type="caution">
    <text evidence="1">The sequence shown here is derived from an EMBL/GenBank/DDBJ whole genome shotgun (WGS) entry which is preliminary data.</text>
</comment>
<proteinExistence type="predicted"/>
<evidence type="ECO:0000313" key="1">
    <source>
        <dbReference type="EMBL" id="MCI31812.1"/>
    </source>
</evidence>
<accession>A0A392R6U9</accession>